<reference evidence="1 2" key="1">
    <citation type="submission" date="2013-01" db="EMBL/GenBank/DDBJ databases">
        <authorList>
            <person name="Harkins D.M."/>
            <person name="Durkin A.S."/>
            <person name="Brinkac L.M."/>
            <person name="Haft D.H."/>
            <person name="Selengut J.D."/>
            <person name="Sanka R."/>
            <person name="DePew J."/>
            <person name="Purushe J."/>
            <person name="Whelen A.C."/>
            <person name="Vinetz J.M."/>
            <person name="Sutton G.G."/>
            <person name="Nierman W.C."/>
            <person name="Fouts D.E."/>
        </authorList>
    </citation>
    <scope>NUCLEOTIDE SEQUENCE [LARGE SCALE GENOMIC DNA]</scope>
    <source>
        <strain evidence="1 2">2007001578</strain>
    </source>
</reference>
<accession>A0ABN0J360</accession>
<name>A0ABN0J360_9LEPT</name>
<evidence type="ECO:0000313" key="2">
    <source>
        <dbReference type="Proteomes" id="UP000012099"/>
    </source>
</evidence>
<keyword evidence="2" id="KW-1185">Reference proteome</keyword>
<dbReference type="EMBL" id="AHMH02000055">
    <property type="protein sequence ID" value="EMN01357.1"/>
    <property type="molecule type" value="Genomic_DNA"/>
</dbReference>
<organism evidence="1 2">
    <name type="scientific">Leptospira noguchii str. 2007001578</name>
    <dbReference type="NCBI Taxonomy" id="1049974"/>
    <lineage>
        <taxon>Bacteria</taxon>
        <taxon>Pseudomonadati</taxon>
        <taxon>Spirochaetota</taxon>
        <taxon>Spirochaetia</taxon>
        <taxon>Leptospirales</taxon>
        <taxon>Leptospiraceae</taxon>
        <taxon>Leptospira</taxon>
    </lineage>
</organism>
<protein>
    <submittedName>
        <fullName evidence="1">Uncharacterized protein</fullName>
    </submittedName>
</protein>
<proteinExistence type="predicted"/>
<evidence type="ECO:0000313" key="1">
    <source>
        <dbReference type="EMBL" id="EMN01357.1"/>
    </source>
</evidence>
<gene>
    <name evidence="1" type="ORF">LEP1GSC035_1986</name>
</gene>
<comment type="caution">
    <text evidence="1">The sequence shown here is derived from an EMBL/GenBank/DDBJ whole genome shotgun (WGS) entry which is preliminary data.</text>
</comment>
<dbReference type="Proteomes" id="UP000012099">
    <property type="component" value="Unassembled WGS sequence"/>
</dbReference>
<sequence>MNHEFFTPNSLTNSSTKYLRIDILSKDKVFLRWFLFIIRFFEKNLRDKFKKNSNVGTHTKTIVTKEC</sequence>